<keyword evidence="3" id="KW-1185">Reference proteome</keyword>
<dbReference type="EMBL" id="JAVDXZ010000001">
    <property type="protein sequence ID" value="MDR7330144.1"/>
    <property type="molecule type" value="Genomic_DNA"/>
</dbReference>
<sequence length="220" mass="22524">MGGAGGCRARLTLAAASVLLAGCAAAQPADPLSAPELTPLLLTAEELTFTPESSERPLEATGQETALGVGLVPLSDTGACGDAIAAVLNTTFTPEASSVVLYEGTGDTLALGLYSLRGERTIDTATLYSEVLASCPMAVTDRQLLTKYAFAQLPEALRERGAEGYVVTVHAPLAEGPTRSYVAHLPLGAHGVYLGATGIDEDAVVDAFLHQADKLAAELG</sequence>
<feature type="signal peptide" evidence="1">
    <location>
        <begin position="1"/>
        <end position="26"/>
    </location>
</feature>
<proteinExistence type="predicted"/>
<evidence type="ECO:0000313" key="2">
    <source>
        <dbReference type="EMBL" id="MDR7330144.1"/>
    </source>
</evidence>
<dbReference type="RefSeq" id="WP_290195579.1">
    <property type="nucleotide sequence ID" value="NZ_CP047654.1"/>
</dbReference>
<keyword evidence="1" id="KW-0732">Signal</keyword>
<evidence type="ECO:0000313" key="3">
    <source>
        <dbReference type="Proteomes" id="UP001180840"/>
    </source>
</evidence>
<gene>
    <name evidence="2" type="ORF">J2S39_001820</name>
</gene>
<reference evidence="2" key="1">
    <citation type="submission" date="2023-07" db="EMBL/GenBank/DDBJ databases">
        <title>Sequencing the genomes of 1000 actinobacteria strains.</title>
        <authorList>
            <person name="Klenk H.-P."/>
        </authorList>
    </citation>
    <scope>NUCLEOTIDE SEQUENCE</scope>
    <source>
        <strain evidence="2">DSM 107476</strain>
    </source>
</reference>
<protein>
    <submittedName>
        <fullName evidence="2">Uncharacterized protein</fullName>
    </submittedName>
</protein>
<accession>A0ABU1ZYY6</accession>
<dbReference type="Proteomes" id="UP001180840">
    <property type="component" value="Unassembled WGS sequence"/>
</dbReference>
<organism evidence="2 3">
    <name type="scientific">Corynebacterium guangdongense</name>
    <dbReference type="NCBI Taxonomy" id="1783348"/>
    <lineage>
        <taxon>Bacteria</taxon>
        <taxon>Bacillati</taxon>
        <taxon>Actinomycetota</taxon>
        <taxon>Actinomycetes</taxon>
        <taxon>Mycobacteriales</taxon>
        <taxon>Corynebacteriaceae</taxon>
        <taxon>Corynebacterium</taxon>
    </lineage>
</organism>
<evidence type="ECO:0000256" key="1">
    <source>
        <dbReference type="SAM" id="SignalP"/>
    </source>
</evidence>
<name>A0ABU1ZYY6_9CORY</name>
<feature type="chain" id="PRO_5047100794" evidence="1">
    <location>
        <begin position="27"/>
        <end position="220"/>
    </location>
</feature>
<comment type="caution">
    <text evidence="2">The sequence shown here is derived from an EMBL/GenBank/DDBJ whole genome shotgun (WGS) entry which is preliminary data.</text>
</comment>